<feature type="region of interest" description="Disordered" evidence="1">
    <location>
        <begin position="69"/>
        <end position="92"/>
    </location>
</feature>
<evidence type="ECO:0000256" key="1">
    <source>
        <dbReference type="SAM" id="MobiDB-lite"/>
    </source>
</evidence>
<dbReference type="STRING" id="431595.K3WZF3"/>
<accession>K3WZF3</accession>
<protein>
    <submittedName>
        <fullName evidence="2">Uncharacterized protein</fullName>
    </submittedName>
</protein>
<sequence>RRKQDDEESEYSNGPEDDDEDAVTKPVKRSRSGRIITPVMDWWRGERLTTDVNGVTAIELGSPAFIETERKHQLGTTPVRSSARKPPRVPKVPAAARIPITAKKTPVGVKVLTVKKAKQATKVADEILDWSELQLQALADAKMHVPTTAANFWAEYEKKHVDDLFSNTTPSKAELQGTTGLDDIKSPGAPLDSSVNLDDSISAEEDLISGRELLEKITSSKRDEVDSYVLSLKRNRLIADPTATPSSKRAPSVQTPGTAKKKSTKRGVHMYTEVGSHRVEGVVSPGGTTHVRIQKDSDATSEDEDEYDSDEEHSSDDFF</sequence>
<feature type="compositionally biased region" description="Polar residues" evidence="1">
    <location>
        <begin position="243"/>
        <end position="257"/>
    </location>
</feature>
<feature type="compositionally biased region" description="Basic residues" evidence="1">
    <location>
        <begin position="259"/>
        <end position="268"/>
    </location>
</feature>
<organism evidence="2 3">
    <name type="scientific">Globisporangium ultimum (strain ATCC 200006 / CBS 805.95 / DAOM BR144)</name>
    <name type="common">Pythium ultimum</name>
    <dbReference type="NCBI Taxonomy" id="431595"/>
    <lineage>
        <taxon>Eukaryota</taxon>
        <taxon>Sar</taxon>
        <taxon>Stramenopiles</taxon>
        <taxon>Oomycota</taxon>
        <taxon>Peronosporomycetes</taxon>
        <taxon>Pythiales</taxon>
        <taxon>Pythiaceae</taxon>
        <taxon>Globisporangium</taxon>
    </lineage>
</organism>
<feature type="compositionally biased region" description="Acidic residues" evidence="1">
    <location>
        <begin position="1"/>
        <end position="21"/>
    </location>
</feature>
<dbReference type="InParanoid" id="K3WZF3"/>
<name>K3WZF3_GLOUD</name>
<dbReference type="eggNOG" id="ENOG502RWRQ">
    <property type="taxonomic scope" value="Eukaryota"/>
</dbReference>
<evidence type="ECO:0000313" key="2">
    <source>
        <dbReference type="EnsemblProtists" id="PYU1_T010352"/>
    </source>
</evidence>
<reference evidence="3" key="1">
    <citation type="journal article" date="2010" name="Genome Biol.">
        <title>Genome sequence of the necrotrophic plant pathogen Pythium ultimum reveals original pathogenicity mechanisms and effector repertoire.</title>
        <authorList>
            <person name="Levesque C.A."/>
            <person name="Brouwer H."/>
            <person name="Cano L."/>
            <person name="Hamilton J.P."/>
            <person name="Holt C."/>
            <person name="Huitema E."/>
            <person name="Raffaele S."/>
            <person name="Robideau G.P."/>
            <person name="Thines M."/>
            <person name="Win J."/>
            <person name="Zerillo M.M."/>
            <person name="Beakes G.W."/>
            <person name="Boore J.L."/>
            <person name="Busam D."/>
            <person name="Dumas B."/>
            <person name="Ferriera S."/>
            <person name="Fuerstenberg S.I."/>
            <person name="Gachon C.M."/>
            <person name="Gaulin E."/>
            <person name="Govers F."/>
            <person name="Grenville-Briggs L."/>
            <person name="Horner N."/>
            <person name="Hostetler J."/>
            <person name="Jiang R.H."/>
            <person name="Johnson J."/>
            <person name="Krajaejun T."/>
            <person name="Lin H."/>
            <person name="Meijer H.J."/>
            <person name="Moore B."/>
            <person name="Morris P."/>
            <person name="Phuntmart V."/>
            <person name="Puiu D."/>
            <person name="Shetty J."/>
            <person name="Stajich J.E."/>
            <person name="Tripathy S."/>
            <person name="Wawra S."/>
            <person name="van West P."/>
            <person name="Whitty B.R."/>
            <person name="Coutinho P.M."/>
            <person name="Henrissat B."/>
            <person name="Martin F."/>
            <person name="Thomas P.D."/>
            <person name="Tyler B.M."/>
            <person name="De Vries R.P."/>
            <person name="Kamoun S."/>
            <person name="Yandell M."/>
            <person name="Tisserat N."/>
            <person name="Buell C.R."/>
        </authorList>
    </citation>
    <scope>NUCLEOTIDE SEQUENCE</scope>
    <source>
        <strain evidence="3">DAOM:BR144</strain>
    </source>
</reference>
<keyword evidence="3" id="KW-1185">Reference proteome</keyword>
<dbReference type="EMBL" id="GL376602">
    <property type="status" value="NOT_ANNOTATED_CDS"/>
    <property type="molecule type" value="Genomic_DNA"/>
</dbReference>
<reference evidence="3" key="2">
    <citation type="submission" date="2010-04" db="EMBL/GenBank/DDBJ databases">
        <authorList>
            <person name="Buell R."/>
            <person name="Hamilton J."/>
            <person name="Hostetler J."/>
        </authorList>
    </citation>
    <scope>NUCLEOTIDE SEQUENCE [LARGE SCALE GENOMIC DNA]</scope>
    <source>
        <strain evidence="3">DAOM:BR144</strain>
    </source>
</reference>
<reference evidence="2" key="3">
    <citation type="submission" date="2015-02" db="UniProtKB">
        <authorList>
            <consortium name="EnsemblProtists"/>
        </authorList>
    </citation>
    <scope>IDENTIFICATION</scope>
    <source>
        <strain evidence="2">DAOM BR144</strain>
    </source>
</reference>
<evidence type="ECO:0000313" key="3">
    <source>
        <dbReference type="Proteomes" id="UP000019132"/>
    </source>
</evidence>
<feature type="region of interest" description="Disordered" evidence="1">
    <location>
        <begin position="1"/>
        <end position="31"/>
    </location>
</feature>
<feature type="region of interest" description="Disordered" evidence="1">
    <location>
        <begin position="172"/>
        <end position="191"/>
    </location>
</feature>
<dbReference type="EnsemblProtists" id="PYU1_T010352">
    <property type="protein sequence ID" value="PYU1_T010352"/>
    <property type="gene ID" value="PYU1_G010332"/>
</dbReference>
<dbReference type="Proteomes" id="UP000019132">
    <property type="component" value="Unassembled WGS sequence"/>
</dbReference>
<feature type="region of interest" description="Disordered" evidence="1">
    <location>
        <begin position="240"/>
        <end position="319"/>
    </location>
</feature>
<dbReference type="HOGENOM" id="CLU_873194_0_0_1"/>
<proteinExistence type="predicted"/>
<dbReference type="AlphaFoldDB" id="K3WZF3"/>
<dbReference type="VEuPathDB" id="FungiDB:PYU1_G010332"/>
<feature type="compositionally biased region" description="Acidic residues" evidence="1">
    <location>
        <begin position="299"/>
        <end position="319"/>
    </location>
</feature>